<dbReference type="Proteomes" id="UP000011577">
    <property type="component" value="Unassembled WGS sequence"/>
</dbReference>
<dbReference type="RefSeq" id="WP_006600423.1">
    <property type="nucleotide sequence ID" value="NZ_AOLL01000009.1"/>
</dbReference>
<sequence>MMRMLAEVAVSSVAAGVCGFVTGAISLLVTAPIPILNSVIPMLVGSATIAVVMVYFEERIWQNDRDTRVRER</sequence>
<feature type="transmembrane region" description="Helical" evidence="1">
    <location>
        <begin position="33"/>
        <end position="56"/>
    </location>
</feature>
<proteinExistence type="predicted"/>
<dbReference type="AlphaFoldDB" id="M0IDR1"/>
<gene>
    <name evidence="2" type="ORF">C452_05043</name>
</gene>
<name>M0IDR1_HALVO</name>
<evidence type="ECO:0000313" key="2">
    <source>
        <dbReference type="EMBL" id="ELZ93559.1"/>
    </source>
</evidence>
<organism evidence="2 3">
    <name type="scientific">Haloferax volcanii JCM 10717</name>
    <dbReference type="NCBI Taxonomy" id="1227458"/>
    <lineage>
        <taxon>Archaea</taxon>
        <taxon>Methanobacteriati</taxon>
        <taxon>Methanobacteriota</taxon>
        <taxon>Stenosarchaea group</taxon>
        <taxon>Halobacteria</taxon>
        <taxon>Halobacteriales</taxon>
        <taxon>Haloferacaceae</taxon>
        <taxon>Haloferax</taxon>
    </lineage>
</organism>
<accession>M0IDR1</accession>
<evidence type="ECO:0000313" key="3">
    <source>
        <dbReference type="Proteomes" id="UP000011577"/>
    </source>
</evidence>
<protein>
    <submittedName>
        <fullName evidence="2">Uncharacterized protein</fullName>
    </submittedName>
</protein>
<comment type="caution">
    <text evidence="2">The sequence shown here is derived from an EMBL/GenBank/DDBJ whole genome shotgun (WGS) entry which is preliminary data.</text>
</comment>
<keyword evidence="1" id="KW-0472">Membrane</keyword>
<keyword evidence="1" id="KW-1133">Transmembrane helix</keyword>
<evidence type="ECO:0000256" key="1">
    <source>
        <dbReference type="SAM" id="Phobius"/>
    </source>
</evidence>
<keyword evidence="1" id="KW-0812">Transmembrane</keyword>
<reference evidence="2 3" key="1">
    <citation type="journal article" date="2014" name="PLoS Genet.">
        <title>Phylogenetically driven sequencing of extremely halophilic archaea reveals strategies for static and dynamic osmo-response.</title>
        <authorList>
            <person name="Becker E.A."/>
            <person name="Seitzer P.M."/>
            <person name="Tritt A."/>
            <person name="Larsen D."/>
            <person name="Krusor M."/>
            <person name="Yao A.I."/>
            <person name="Wu D."/>
            <person name="Madern D."/>
            <person name="Eisen J.A."/>
            <person name="Darling A.E."/>
            <person name="Facciotti M.T."/>
        </authorList>
    </citation>
    <scope>NUCLEOTIDE SEQUENCE [LARGE SCALE GENOMIC DNA]</scope>
    <source>
        <strain evidence="2 3">JCM 10717</strain>
    </source>
</reference>
<dbReference type="EMBL" id="AOLL01000009">
    <property type="protein sequence ID" value="ELZ93559.1"/>
    <property type="molecule type" value="Genomic_DNA"/>
</dbReference>